<feature type="compositionally biased region" description="Basic and acidic residues" evidence="1">
    <location>
        <begin position="70"/>
        <end position="79"/>
    </location>
</feature>
<evidence type="ECO:0000256" key="1">
    <source>
        <dbReference type="SAM" id="MobiDB-lite"/>
    </source>
</evidence>
<reference evidence="2" key="1">
    <citation type="submission" date="2023-08" db="EMBL/GenBank/DDBJ databases">
        <title>A de novo genome assembly of Solanum verrucosum Schlechtendal, a Mexican diploid species geographically isolated from the other diploid A-genome species in potato relatives.</title>
        <authorList>
            <person name="Hosaka K."/>
        </authorList>
    </citation>
    <scope>NUCLEOTIDE SEQUENCE</scope>
    <source>
        <tissue evidence="2">Young leaves</tissue>
    </source>
</reference>
<accession>A0AAF0ZQZ5</accession>
<feature type="compositionally biased region" description="Basic and acidic residues" evidence="1">
    <location>
        <begin position="86"/>
        <end position="114"/>
    </location>
</feature>
<organism evidence="2 3">
    <name type="scientific">Solanum verrucosum</name>
    <dbReference type="NCBI Taxonomy" id="315347"/>
    <lineage>
        <taxon>Eukaryota</taxon>
        <taxon>Viridiplantae</taxon>
        <taxon>Streptophyta</taxon>
        <taxon>Embryophyta</taxon>
        <taxon>Tracheophyta</taxon>
        <taxon>Spermatophyta</taxon>
        <taxon>Magnoliopsida</taxon>
        <taxon>eudicotyledons</taxon>
        <taxon>Gunneridae</taxon>
        <taxon>Pentapetalae</taxon>
        <taxon>asterids</taxon>
        <taxon>lamiids</taxon>
        <taxon>Solanales</taxon>
        <taxon>Solanaceae</taxon>
        <taxon>Solanoideae</taxon>
        <taxon>Solaneae</taxon>
        <taxon>Solanum</taxon>
    </lineage>
</organism>
<proteinExistence type="predicted"/>
<evidence type="ECO:0000313" key="3">
    <source>
        <dbReference type="Proteomes" id="UP001234989"/>
    </source>
</evidence>
<gene>
    <name evidence="2" type="ORF">MTR67_039229</name>
</gene>
<feature type="region of interest" description="Disordered" evidence="1">
    <location>
        <begin position="59"/>
        <end position="117"/>
    </location>
</feature>
<dbReference type="EMBL" id="CP133620">
    <property type="protein sequence ID" value="WMV45844.1"/>
    <property type="molecule type" value="Genomic_DNA"/>
</dbReference>
<dbReference type="AlphaFoldDB" id="A0AAF0ZQZ5"/>
<name>A0AAF0ZQZ5_SOLVR</name>
<sequence>MAKMMTQIDLLTKHVVGRGSKVVNAVEVSGVNPDEAHFVAMFNKEVHFLTNQAGGFHLSYPRSGGNQSWNKDHDEGWRDRQKKWRDRGTNWRERDGDKERYVPPHERQKPEKRTTYSQNFHTEDMLAHNLNKVEGSDKVLKEI</sequence>
<dbReference type="Proteomes" id="UP001234989">
    <property type="component" value="Chromosome 9"/>
</dbReference>
<evidence type="ECO:0000313" key="2">
    <source>
        <dbReference type="EMBL" id="WMV45844.1"/>
    </source>
</evidence>
<protein>
    <submittedName>
        <fullName evidence="2">Uncharacterized protein</fullName>
    </submittedName>
</protein>
<keyword evidence="3" id="KW-1185">Reference proteome</keyword>